<comment type="subcellular location">
    <subcellularLocation>
        <location evidence="1">Cell membrane</location>
        <topology evidence="1">Peripheral membrane protein</topology>
    </subcellularLocation>
</comment>
<evidence type="ECO:0000256" key="1">
    <source>
        <dbReference type="ARBA" id="ARBA00004202"/>
    </source>
</evidence>
<keyword evidence="5" id="KW-0547">Nucleotide-binding</keyword>
<organism evidence="9 10">
    <name type="scientific">Conexibacter stalactiti</name>
    <dbReference type="NCBI Taxonomy" id="1940611"/>
    <lineage>
        <taxon>Bacteria</taxon>
        <taxon>Bacillati</taxon>
        <taxon>Actinomycetota</taxon>
        <taxon>Thermoleophilia</taxon>
        <taxon>Solirubrobacterales</taxon>
        <taxon>Conexibacteraceae</taxon>
        <taxon>Conexibacter</taxon>
    </lineage>
</organism>
<dbReference type="RefSeq" id="WP_318600968.1">
    <property type="nucleotide sequence ID" value="NZ_JAWSTH010000142.1"/>
</dbReference>
<dbReference type="InterPro" id="IPR027417">
    <property type="entry name" value="P-loop_NTPase"/>
</dbReference>
<evidence type="ECO:0000256" key="6">
    <source>
        <dbReference type="ARBA" id="ARBA00022840"/>
    </source>
</evidence>
<evidence type="ECO:0000256" key="7">
    <source>
        <dbReference type="ARBA" id="ARBA00023136"/>
    </source>
</evidence>
<dbReference type="InterPro" id="IPR003439">
    <property type="entry name" value="ABC_transporter-like_ATP-bd"/>
</dbReference>
<keyword evidence="4" id="KW-1003">Cell membrane</keyword>
<dbReference type="InterPro" id="IPR017871">
    <property type="entry name" value="ABC_transporter-like_CS"/>
</dbReference>
<sequence length="333" mass="35598">MTAALPALAVEGLTVVADAGRAGPLPIVRDVSFTVARGARMGLVGESGSGKTMTAMAAMGLLRRPLRITAGSVRLGETDLRALRGRALNRVRGGRIGMIYQDPMRSLNPLHKVGDQISETIRLHTSLNRREAGARVLELLDDVGIADAAAKARAYPHELSGGMRQRVMIAMALSADPEVLICDEPTTALDVTTQRRIVELLVRISREREVAMVMITHDLGVAAGFCDEIAVMYAGRLVEQAPVRELYAAPRHPYTEALLGAACDLTLPLGRPIPTIAGQPPLPGQLASGCSFHPRCPYAQEVCAQQRPALAESGDGGRVACHFALTREEVRHG</sequence>
<dbReference type="Proteomes" id="UP001284601">
    <property type="component" value="Unassembled WGS sequence"/>
</dbReference>
<keyword evidence="6 9" id="KW-0067">ATP-binding</keyword>
<dbReference type="CDD" id="cd03257">
    <property type="entry name" value="ABC_NikE_OppD_transporters"/>
    <property type="match status" value="1"/>
</dbReference>
<evidence type="ECO:0000313" key="10">
    <source>
        <dbReference type="Proteomes" id="UP001284601"/>
    </source>
</evidence>
<dbReference type="SMART" id="SM00382">
    <property type="entry name" value="AAA"/>
    <property type="match status" value="1"/>
</dbReference>
<keyword evidence="7" id="KW-0472">Membrane</keyword>
<reference evidence="9 10" key="2">
    <citation type="submission" date="2023-10" db="EMBL/GenBank/DDBJ databases">
        <authorList>
            <person name="Han X.F."/>
        </authorList>
    </citation>
    <scope>NUCLEOTIDE SEQUENCE [LARGE SCALE GENOMIC DNA]</scope>
    <source>
        <strain evidence="9 10">KCTC 39840</strain>
    </source>
</reference>
<dbReference type="Gene3D" id="3.40.50.300">
    <property type="entry name" value="P-loop containing nucleotide triphosphate hydrolases"/>
    <property type="match status" value="1"/>
</dbReference>
<gene>
    <name evidence="9" type="ORF">R7226_29030</name>
</gene>
<dbReference type="InterPro" id="IPR003593">
    <property type="entry name" value="AAA+_ATPase"/>
</dbReference>
<evidence type="ECO:0000256" key="5">
    <source>
        <dbReference type="ARBA" id="ARBA00022741"/>
    </source>
</evidence>
<dbReference type="GO" id="GO:0005524">
    <property type="term" value="F:ATP binding"/>
    <property type="evidence" value="ECO:0007669"/>
    <property type="project" value="UniProtKB-KW"/>
</dbReference>
<comment type="similarity">
    <text evidence="2">Belongs to the ABC transporter superfamily.</text>
</comment>
<dbReference type="PROSITE" id="PS00211">
    <property type="entry name" value="ABC_TRANSPORTER_1"/>
    <property type="match status" value="1"/>
</dbReference>
<dbReference type="SUPFAM" id="SSF52540">
    <property type="entry name" value="P-loop containing nucleoside triphosphate hydrolases"/>
    <property type="match status" value="1"/>
</dbReference>
<dbReference type="InterPro" id="IPR013563">
    <property type="entry name" value="Oligopep_ABC_C"/>
</dbReference>
<dbReference type="Pfam" id="PF08352">
    <property type="entry name" value="oligo_HPY"/>
    <property type="match status" value="1"/>
</dbReference>
<evidence type="ECO:0000313" key="9">
    <source>
        <dbReference type="EMBL" id="MDW5598439.1"/>
    </source>
</evidence>
<evidence type="ECO:0000256" key="3">
    <source>
        <dbReference type="ARBA" id="ARBA00022448"/>
    </source>
</evidence>
<accession>A0ABU4HZU3</accession>
<dbReference type="PANTHER" id="PTHR43297">
    <property type="entry name" value="OLIGOPEPTIDE TRANSPORT ATP-BINDING PROTEIN APPD"/>
    <property type="match status" value="1"/>
</dbReference>
<evidence type="ECO:0000256" key="2">
    <source>
        <dbReference type="ARBA" id="ARBA00005417"/>
    </source>
</evidence>
<protein>
    <submittedName>
        <fullName evidence="9">ABC transporter ATP-binding protein</fullName>
    </submittedName>
</protein>
<keyword evidence="3" id="KW-0813">Transport</keyword>
<comment type="caution">
    <text evidence="9">The sequence shown here is derived from an EMBL/GenBank/DDBJ whole genome shotgun (WGS) entry which is preliminary data.</text>
</comment>
<keyword evidence="10" id="KW-1185">Reference proteome</keyword>
<dbReference type="PANTHER" id="PTHR43297:SF2">
    <property type="entry name" value="DIPEPTIDE TRANSPORT ATP-BINDING PROTEIN DPPD"/>
    <property type="match status" value="1"/>
</dbReference>
<proteinExistence type="inferred from homology"/>
<dbReference type="EMBL" id="JAWSTH010000142">
    <property type="protein sequence ID" value="MDW5598439.1"/>
    <property type="molecule type" value="Genomic_DNA"/>
</dbReference>
<dbReference type="PROSITE" id="PS50893">
    <property type="entry name" value="ABC_TRANSPORTER_2"/>
    <property type="match status" value="1"/>
</dbReference>
<dbReference type="InterPro" id="IPR050388">
    <property type="entry name" value="ABC_Ni/Peptide_Import"/>
</dbReference>
<reference evidence="10" key="1">
    <citation type="submission" date="2023-07" db="EMBL/GenBank/DDBJ databases">
        <title>Conexibacter stalactiti sp. nov., isolated from stalactites in a lava cave and emended description of the genus Conexibacter.</title>
        <authorList>
            <person name="Lee S.D."/>
        </authorList>
    </citation>
    <scope>NUCLEOTIDE SEQUENCE [LARGE SCALE GENOMIC DNA]</scope>
    <source>
        <strain evidence="10">KCTC 39840</strain>
    </source>
</reference>
<dbReference type="NCBIfam" id="TIGR01727">
    <property type="entry name" value="oligo_HPY"/>
    <property type="match status" value="1"/>
</dbReference>
<evidence type="ECO:0000256" key="4">
    <source>
        <dbReference type="ARBA" id="ARBA00022475"/>
    </source>
</evidence>
<feature type="domain" description="ABC transporter" evidence="8">
    <location>
        <begin position="8"/>
        <end position="259"/>
    </location>
</feature>
<evidence type="ECO:0000259" key="8">
    <source>
        <dbReference type="PROSITE" id="PS50893"/>
    </source>
</evidence>
<name>A0ABU4HZU3_9ACTN</name>
<dbReference type="Pfam" id="PF00005">
    <property type="entry name" value="ABC_tran"/>
    <property type="match status" value="1"/>
</dbReference>